<comment type="cofactor">
    <cofactor evidence="10">
        <name>Mn(2+)</name>
        <dbReference type="ChEBI" id="CHEBI:29035"/>
    </cofactor>
    <text evidence="10">Binds 2 manganese ions per subunit.</text>
</comment>
<feature type="binding site" evidence="10">
    <location>
        <position position="371"/>
    </location>
    <ligand>
        <name>Mn(2+)</name>
        <dbReference type="ChEBI" id="CHEBI:29035"/>
        <label>2</label>
    </ligand>
</feature>
<feature type="transmembrane region" description="Helical" evidence="11">
    <location>
        <begin position="923"/>
        <end position="947"/>
    </location>
</feature>
<feature type="transmembrane region" description="Helical" evidence="11">
    <location>
        <begin position="680"/>
        <end position="700"/>
    </location>
</feature>
<comment type="caution">
    <text evidence="12">The sequence shown here is derived from an EMBL/GenBank/DDBJ whole genome shotgun (WGS) entry which is preliminary data.</text>
</comment>
<dbReference type="Gene3D" id="3.90.1860.10">
    <property type="entry name" value="tRNA-splicing ligase RtcB"/>
    <property type="match status" value="1"/>
</dbReference>
<feature type="binding site" evidence="9">
    <location>
        <position position="515"/>
    </location>
    <ligand>
        <name>GMP</name>
        <dbReference type="ChEBI" id="CHEBI:58115"/>
    </ligand>
</feature>
<accession>A0A2P6N9R3</accession>
<feature type="transmembrane region" description="Helical" evidence="11">
    <location>
        <begin position="983"/>
        <end position="1001"/>
    </location>
</feature>
<evidence type="ECO:0000256" key="9">
    <source>
        <dbReference type="PIRSR" id="PIRSR601233-2"/>
    </source>
</evidence>
<dbReference type="GO" id="GO:0046872">
    <property type="term" value="F:metal ion binding"/>
    <property type="evidence" value="ECO:0007669"/>
    <property type="project" value="UniProtKB-KW"/>
</dbReference>
<feature type="transmembrane region" description="Helical" evidence="11">
    <location>
        <begin position="835"/>
        <end position="858"/>
    </location>
</feature>
<keyword evidence="3 10" id="KW-0479">Metal-binding</keyword>
<dbReference type="Proteomes" id="UP000241769">
    <property type="component" value="Unassembled WGS sequence"/>
</dbReference>
<feature type="binding site" evidence="9">
    <location>
        <begin position="371"/>
        <end position="372"/>
    </location>
    <ligand>
        <name>GMP</name>
        <dbReference type="ChEBI" id="CHEBI:58115"/>
    </ligand>
</feature>
<protein>
    <recommendedName>
        <fullName evidence="1">3'-phosphate/5'-hydroxy nucleic acid ligase</fullName>
        <ecNumber evidence="1">6.5.1.8</ecNumber>
    </recommendedName>
</protein>
<dbReference type="Pfam" id="PF01139">
    <property type="entry name" value="RtcB"/>
    <property type="match status" value="2"/>
</dbReference>
<dbReference type="EC" id="6.5.1.8" evidence="1"/>
<dbReference type="Gene3D" id="1.20.1250.20">
    <property type="entry name" value="MFS general substrate transporter like domains"/>
    <property type="match status" value="1"/>
</dbReference>
<keyword evidence="13" id="KW-1185">Reference proteome</keyword>
<dbReference type="STRING" id="1890364.A0A2P6N9R3"/>
<keyword evidence="4 9" id="KW-0547">Nucleotide-binding</keyword>
<feature type="binding site" evidence="10">
    <location>
        <position position="247"/>
    </location>
    <ligand>
        <name>Mn(2+)</name>
        <dbReference type="ChEBI" id="CHEBI:29035"/>
        <label>1</label>
    </ligand>
</feature>
<dbReference type="InterPro" id="IPR036025">
    <property type="entry name" value="RtcB-like_sf"/>
</dbReference>
<evidence type="ECO:0000256" key="3">
    <source>
        <dbReference type="ARBA" id="ARBA00022723"/>
    </source>
</evidence>
<feature type="transmembrane region" description="Helical" evidence="11">
    <location>
        <begin position="953"/>
        <end position="971"/>
    </location>
</feature>
<evidence type="ECO:0000256" key="6">
    <source>
        <dbReference type="ARBA" id="ARBA00023211"/>
    </source>
</evidence>
<dbReference type="InterPro" id="IPR001233">
    <property type="entry name" value="RtcB"/>
</dbReference>
<evidence type="ECO:0000256" key="5">
    <source>
        <dbReference type="ARBA" id="ARBA00023134"/>
    </source>
</evidence>
<dbReference type="EMBL" id="MDYQ01000141">
    <property type="protein sequence ID" value="PRP80696.1"/>
    <property type="molecule type" value="Genomic_DNA"/>
</dbReference>
<evidence type="ECO:0000256" key="4">
    <source>
        <dbReference type="ARBA" id="ARBA00022741"/>
    </source>
</evidence>
<evidence type="ECO:0000256" key="8">
    <source>
        <dbReference type="PIRSR" id="PIRSR601233-1"/>
    </source>
</evidence>
<evidence type="ECO:0000256" key="11">
    <source>
        <dbReference type="SAM" id="Phobius"/>
    </source>
</evidence>
<feature type="active site" description="GMP-histidine intermediate" evidence="8">
    <location>
        <position position="435"/>
    </location>
</feature>
<dbReference type="Pfam" id="PF07690">
    <property type="entry name" value="MFS_1"/>
    <property type="match status" value="1"/>
</dbReference>
<feature type="binding site" evidence="9">
    <location>
        <begin position="246"/>
        <end position="250"/>
    </location>
    <ligand>
        <name>GMP</name>
        <dbReference type="ChEBI" id="CHEBI:58115"/>
    </ligand>
</feature>
<evidence type="ECO:0000256" key="2">
    <source>
        <dbReference type="ARBA" id="ARBA00022598"/>
    </source>
</evidence>
<dbReference type="GO" id="GO:0006396">
    <property type="term" value="P:RNA processing"/>
    <property type="evidence" value="ECO:0007669"/>
    <property type="project" value="InterPro"/>
</dbReference>
<feature type="binding site" evidence="9">
    <location>
        <begin position="435"/>
        <end position="438"/>
    </location>
    <ligand>
        <name>GMP</name>
        <dbReference type="ChEBI" id="CHEBI:58115"/>
    </ligand>
</feature>
<keyword evidence="11" id="KW-1133">Transmembrane helix</keyword>
<dbReference type="GO" id="GO:0005525">
    <property type="term" value="F:GTP binding"/>
    <property type="evidence" value="ECO:0007669"/>
    <property type="project" value="UniProtKB-KW"/>
</dbReference>
<dbReference type="PANTHER" id="PTHR11118:SF1">
    <property type="entry name" value="RNA-SPLICING LIGASE RTCB HOMOLOG"/>
    <property type="match status" value="1"/>
</dbReference>
<feature type="transmembrane region" description="Helical" evidence="11">
    <location>
        <begin position="652"/>
        <end position="674"/>
    </location>
</feature>
<dbReference type="SUPFAM" id="SSF103365">
    <property type="entry name" value="Hypothetical protein PH1602"/>
    <property type="match status" value="1"/>
</dbReference>
<keyword evidence="11" id="KW-0472">Membrane</keyword>
<dbReference type="InterPro" id="IPR036259">
    <property type="entry name" value="MFS_trans_sf"/>
</dbReference>
<evidence type="ECO:0000256" key="10">
    <source>
        <dbReference type="PIRSR" id="PIRSR601233-3"/>
    </source>
</evidence>
<dbReference type="GO" id="GO:0022857">
    <property type="term" value="F:transmembrane transporter activity"/>
    <property type="evidence" value="ECO:0007669"/>
    <property type="project" value="InterPro"/>
</dbReference>
<organism evidence="12 13">
    <name type="scientific">Planoprotostelium fungivorum</name>
    <dbReference type="NCBI Taxonomy" id="1890364"/>
    <lineage>
        <taxon>Eukaryota</taxon>
        <taxon>Amoebozoa</taxon>
        <taxon>Evosea</taxon>
        <taxon>Variosea</taxon>
        <taxon>Cavosteliida</taxon>
        <taxon>Cavosteliaceae</taxon>
        <taxon>Planoprotostelium</taxon>
    </lineage>
</organism>
<keyword evidence="5 9" id="KW-0342">GTP-binding</keyword>
<comment type="catalytic activity">
    <reaction evidence="7">
        <text>a 3'-end 3'-phospho-ribonucleotide-RNA + a 5'-end dephospho-ribonucleoside-RNA + GTP = a ribonucleotidyl-ribonucleotide-RNA + GMP + diphosphate</text>
        <dbReference type="Rhea" id="RHEA:68076"/>
        <dbReference type="Rhea" id="RHEA-COMP:10463"/>
        <dbReference type="Rhea" id="RHEA-COMP:13936"/>
        <dbReference type="Rhea" id="RHEA-COMP:17355"/>
        <dbReference type="ChEBI" id="CHEBI:33019"/>
        <dbReference type="ChEBI" id="CHEBI:37565"/>
        <dbReference type="ChEBI" id="CHEBI:58115"/>
        <dbReference type="ChEBI" id="CHEBI:83062"/>
        <dbReference type="ChEBI" id="CHEBI:138284"/>
        <dbReference type="ChEBI" id="CHEBI:173118"/>
        <dbReference type="EC" id="6.5.1.8"/>
    </reaction>
</comment>
<dbReference type="AlphaFoldDB" id="A0A2P6N9R3"/>
<evidence type="ECO:0000313" key="12">
    <source>
        <dbReference type="EMBL" id="PRP80696.1"/>
    </source>
</evidence>
<keyword evidence="11" id="KW-0812">Transmembrane</keyword>
<feature type="transmembrane region" description="Helical" evidence="11">
    <location>
        <begin position="899"/>
        <end position="916"/>
    </location>
</feature>
<evidence type="ECO:0000313" key="13">
    <source>
        <dbReference type="Proteomes" id="UP000241769"/>
    </source>
</evidence>
<keyword evidence="6 10" id="KW-0464">Manganese</keyword>
<feature type="binding site" evidence="10">
    <location>
        <position position="181"/>
    </location>
    <ligand>
        <name>Mn(2+)</name>
        <dbReference type="ChEBI" id="CHEBI:29035"/>
        <label>1</label>
    </ligand>
</feature>
<feature type="transmembrane region" description="Helical" evidence="11">
    <location>
        <begin position="744"/>
        <end position="769"/>
    </location>
</feature>
<keyword evidence="2" id="KW-0436">Ligase</keyword>
<dbReference type="GO" id="GO:0170057">
    <property type="term" value="F:RNA ligase (GTP) activity"/>
    <property type="evidence" value="ECO:0007669"/>
    <property type="project" value="UniProtKB-EC"/>
</dbReference>
<dbReference type="OrthoDB" id="10249697at2759"/>
<evidence type="ECO:0000256" key="1">
    <source>
        <dbReference type="ARBA" id="ARBA00012726"/>
    </source>
</evidence>
<feature type="binding site" evidence="10">
    <location>
        <position position="278"/>
    </location>
    <ligand>
        <name>Mn(2+)</name>
        <dbReference type="ChEBI" id="CHEBI:29035"/>
        <label>2</label>
    </ligand>
</feature>
<dbReference type="InterPro" id="IPR011701">
    <property type="entry name" value="MFS"/>
</dbReference>
<gene>
    <name evidence="12" type="ORF">PROFUN_11655</name>
</gene>
<feature type="transmembrane region" description="Helical" evidence="11">
    <location>
        <begin position="712"/>
        <end position="732"/>
    </location>
</feature>
<proteinExistence type="predicted"/>
<feature type="transmembrane region" description="Helical" evidence="11">
    <location>
        <begin position="870"/>
        <end position="893"/>
    </location>
</feature>
<dbReference type="PANTHER" id="PTHR11118">
    <property type="entry name" value="RNA-SPLICING LIGASE RTCB HOMOLOG"/>
    <property type="match status" value="1"/>
</dbReference>
<name>A0A2P6N9R3_9EUKA</name>
<sequence length="1008" mass="111400">MPATQRINICRNGNMKDGRTIMTSAGDWQAFLKAASNKFKMKAKRAFTSGGYELTEEEWNSNAPTVSALLSDAKSTIVVSDGKDFVGFIVSATEKEPEMIGTSTENEDTDSSLHSAPVTMRVLSHKTVIEEEAVKQLEATSKLPNVMYAIGMPDLHPGKGFPIGSATASHSVFYPHLVGSDIGCGMTLTKTSIRKKNVRPVNIDRWVSRLHGLEGPWDGEEKGMTGENIMQSKEFDNQIGTIGGGNHFAELQEIESVVDRETFERLGMDEECLYLLAHSGSRSLGYAILDEHTSKYGQKGIRSGSEEARDYLEKHDYAVDWAKMNREIISLRFLSALQGSGESGLEEERDVFIPRGPLDPLGANIILDIVHNSVVKKDFIRDDGTLQPLYLHRKGAAPSDVGPVVIPGSRGAFSYLVLPSTTDVSRQFSAYSLAHGAGRKWARGKAQNTGRGHEKTATSNLTTTSFGSKVICEDVNLLFEEQPDAYKEITSIIDDLVELELISVIAILKPIITYKSEKKVGIDLCPWRKPYRNNFSLRIARNNCACSLKHRPSIMSEVADVPTPLKEEPEKPWVLLLLVAHSCFGLYFGYDTLSALQDSLSEPHAVTFISSKEDADTKYLFSMTQIAYALSVLCLVFFGGALYDFFGARRMLVMTTFINTTGMFIIANTQNFYVMMAGQFLFAAGCCYLYFVVITLMGGWFRGPRKNLKMNIAIGSLHCWLRIGSFGSYYVLPRVDKKYGLRWALYLSFFICLSSFASAIMFVIFDLIVSRRMKSGLLKNNEVTEETKSAVHDDDIKEIDMKLRNADERGGLYSTVRILKFYWNCYASLPMTYWMISFVAVGFVSSLFTFTSFGVAILKSTRQMSAEDASSTIGFLPISNGLTTALVSTAIGLIGGRTWFAVLGAFLTTGFLLIFAMTPVPPLVVLISLGVIQSLMDAVIFPCIAIVVPKENLSYAISLTIFLYNVGLFGMAQLAGNLADKHLFTWIIVSFVSMSLLAIVWKTCVPAG</sequence>
<dbReference type="InParanoid" id="A0A2P6N9R3"/>
<feature type="transmembrane region" description="Helical" evidence="11">
    <location>
        <begin position="626"/>
        <end position="645"/>
    </location>
</feature>
<reference evidence="12 13" key="1">
    <citation type="journal article" date="2018" name="Genome Biol. Evol.">
        <title>Multiple Roots of Fruiting Body Formation in Amoebozoa.</title>
        <authorList>
            <person name="Hillmann F."/>
            <person name="Forbes G."/>
            <person name="Novohradska S."/>
            <person name="Ferling I."/>
            <person name="Riege K."/>
            <person name="Groth M."/>
            <person name="Westermann M."/>
            <person name="Marz M."/>
            <person name="Spaller T."/>
            <person name="Winckler T."/>
            <person name="Schaap P."/>
            <person name="Glockner G."/>
        </authorList>
    </citation>
    <scope>NUCLEOTIDE SEQUENCE [LARGE SCALE GENOMIC DNA]</scope>
    <source>
        <strain evidence="12 13">Jena</strain>
    </source>
</reference>
<feature type="binding site" evidence="9">
    <location>
        <position position="414"/>
    </location>
    <ligand>
        <name>GMP</name>
        <dbReference type="ChEBI" id="CHEBI:58115"/>
    </ligand>
</feature>
<dbReference type="GO" id="GO:0003972">
    <property type="term" value="F:RNA ligase (ATP) activity"/>
    <property type="evidence" value="ECO:0007669"/>
    <property type="project" value="TreeGrafter"/>
</dbReference>
<dbReference type="SUPFAM" id="SSF103473">
    <property type="entry name" value="MFS general substrate transporter"/>
    <property type="match status" value="1"/>
</dbReference>
<evidence type="ECO:0000256" key="7">
    <source>
        <dbReference type="ARBA" id="ARBA00047746"/>
    </source>
</evidence>